<dbReference type="Proteomes" id="UP001190700">
    <property type="component" value="Unassembled WGS sequence"/>
</dbReference>
<keyword evidence="2" id="KW-1133">Transmembrane helix</keyword>
<sequence>MVLVLVWKVCEGKCAESHSFSSQCMRSRSSQVTVARTVVRRSMSCFLQRGAQRGGTSRLLRSAKLQKSSRAITKLDGAASPPPSLDSTLPPSPPASTSFPPPSSSQPPPASTETTNEDGTSYYEEEAEEEDNEDEFPVWMVLAGSVVGLLLLFAAILLSSRKRSSGPAAGKSPSRQVEVADWVTVDPDRLSMMVRACGGRLESQSASEMPDGAHASATSAARLPPASRSAAGAADVPVKGAGSEGLHWDGTYYWGERSPASASVTGGAAPSHRRVPAQGPALSHAALPNGWSAKGAALPGRSGAATSDGQYGSSPGIGDGRTLDKTKALSILWDRGAVDGAPGLAAGLDSGGRLTRGISTVNPIFSMSMRGGADAHDTARIPLLVTHDALGAAGDAERAESDVQWPPQSFGVPRLTDAALELVQLPAGTRQAMDVIGQNPEVLTATVNDVGAVMATLTRALGSAVLAAEAVSANPTLLSAKGTAVQEVVAALGELPVEGKDQQTVTLGALKYGGAALTASSAGALRAVMPALSRALGGADQAAEAVRCCPELLTAKSSAVNEVHASLVEAFGGHVAAARSVARYNPALLAACGADVTQAMRTLEGAFGGAEQARQAVCFAPGALAVSGHVLAETVMMLEEVLPAGDSVAPMLLVMLLNPSMLGSPPRLLSSTVHALVDVMGSAAQAAAALGRAPGLLRVDGQTIRNAHEAWSELYTGPRAMELLEQSPMLLGAASHVVRDSVPALTELLGDTSAVLDALCHLPALLQARKGALQQAATAVVAAVGGAKPAAAEAVRCHPELLAKDGTAIARASRAVAAAVGGQEQMVEAVTRHPQLLTNKPSNLECVLAELGEAFGGTARALDAVAQCPALLEMKASSIKQAMAALEHVVGNAEMAVAAACQHPLLLTAQDGVLQKMVPSLVATLSGQEASGGAAPSAGEAMLASRWGGDGLAPAGGEPLSSVPDNEHASESTIMVLSVQGSDLVAERGTATSVFQWPDDGLAAAGGPLVSSGQSSDLAAAGGPLVSSGQSSDLAAAGGTLVSSGQSSDLAAAGGTLVSSGQCSDLVAAGGMDMMLDVVEAYLAPVSAVGSSLDTVSIEKQVMFAMVDLYAGSPEEQGAAFLTLGLTPERRQALDASDPFEFALQILDMLEQEMSILQAALGTVSAEVQGRILSKFGEAKQGIMGLLRLASTSSTSLQAVCADAALIFDTLGEAQALAQGCVVAGRLAPLRQASSTLRETSEIGDMLDILASARRNLKKTTTAKAKPNKRTSVMHNISEELKLKLLRRRSALQGPQDKRGPVAQSNRSSALGRRSVIKRKSQIALSGAEHSKSPNSVTPPAQAQANKRNRFRG</sequence>
<feature type="transmembrane region" description="Helical" evidence="2">
    <location>
        <begin position="136"/>
        <end position="158"/>
    </location>
</feature>
<evidence type="ECO:0000313" key="4">
    <source>
        <dbReference type="Proteomes" id="UP001190700"/>
    </source>
</evidence>
<keyword evidence="2" id="KW-0472">Membrane</keyword>
<keyword evidence="2" id="KW-0812">Transmembrane</keyword>
<evidence type="ECO:0000313" key="3">
    <source>
        <dbReference type="EMBL" id="KAK3257532.1"/>
    </source>
</evidence>
<gene>
    <name evidence="3" type="ORF">CYMTET_33383</name>
</gene>
<dbReference type="EMBL" id="LGRX02020404">
    <property type="protein sequence ID" value="KAK3257532.1"/>
    <property type="molecule type" value="Genomic_DNA"/>
</dbReference>
<dbReference type="Gene3D" id="1.25.70.10">
    <property type="entry name" value="Transcription termination factor 3, mitochondrial"/>
    <property type="match status" value="2"/>
</dbReference>
<accession>A0AAE0FD97</accession>
<feature type="compositionally biased region" description="Acidic residues" evidence="1">
    <location>
        <begin position="123"/>
        <end position="134"/>
    </location>
</feature>
<feature type="region of interest" description="Disordered" evidence="1">
    <location>
        <begin position="74"/>
        <end position="134"/>
    </location>
</feature>
<feature type="compositionally biased region" description="Low complexity" evidence="1">
    <location>
        <begin position="215"/>
        <end position="234"/>
    </location>
</feature>
<feature type="region of interest" description="Disordered" evidence="1">
    <location>
        <begin position="259"/>
        <end position="320"/>
    </location>
</feature>
<feature type="compositionally biased region" description="Polar residues" evidence="1">
    <location>
        <begin position="1333"/>
        <end position="1346"/>
    </location>
</feature>
<feature type="compositionally biased region" description="Polar residues" evidence="1">
    <location>
        <begin position="304"/>
        <end position="313"/>
    </location>
</feature>
<keyword evidence="4" id="KW-1185">Reference proteome</keyword>
<feature type="region of interest" description="Disordered" evidence="1">
    <location>
        <begin position="201"/>
        <end position="240"/>
    </location>
</feature>
<feature type="compositionally biased region" description="Pro residues" evidence="1">
    <location>
        <begin position="80"/>
        <end position="110"/>
    </location>
</feature>
<reference evidence="3 4" key="1">
    <citation type="journal article" date="2015" name="Genome Biol. Evol.">
        <title>Comparative Genomics of a Bacterivorous Green Alga Reveals Evolutionary Causalities and Consequences of Phago-Mixotrophic Mode of Nutrition.</title>
        <authorList>
            <person name="Burns J.A."/>
            <person name="Paasch A."/>
            <person name="Narechania A."/>
            <person name="Kim E."/>
        </authorList>
    </citation>
    <scope>NUCLEOTIDE SEQUENCE [LARGE SCALE GENOMIC DNA]</scope>
    <source>
        <strain evidence="3 4">PLY_AMNH</strain>
    </source>
</reference>
<feature type="region of interest" description="Disordered" evidence="1">
    <location>
        <begin position="949"/>
        <end position="968"/>
    </location>
</feature>
<comment type="caution">
    <text evidence="3">The sequence shown here is derived from an EMBL/GenBank/DDBJ whole genome shotgun (WGS) entry which is preliminary data.</text>
</comment>
<protein>
    <submittedName>
        <fullName evidence="3">Uncharacterized protein</fullName>
    </submittedName>
</protein>
<dbReference type="InterPro" id="IPR038538">
    <property type="entry name" value="MTERF_sf"/>
</dbReference>
<organism evidence="3 4">
    <name type="scientific">Cymbomonas tetramitiformis</name>
    <dbReference type="NCBI Taxonomy" id="36881"/>
    <lineage>
        <taxon>Eukaryota</taxon>
        <taxon>Viridiplantae</taxon>
        <taxon>Chlorophyta</taxon>
        <taxon>Pyramimonadophyceae</taxon>
        <taxon>Pyramimonadales</taxon>
        <taxon>Pyramimonadaceae</taxon>
        <taxon>Cymbomonas</taxon>
    </lineage>
</organism>
<evidence type="ECO:0000256" key="2">
    <source>
        <dbReference type="SAM" id="Phobius"/>
    </source>
</evidence>
<name>A0AAE0FD97_9CHLO</name>
<feature type="region of interest" description="Disordered" evidence="1">
    <location>
        <begin position="1292"/>
        <end position="1353"/>
    </location>
</feature>
<proteinExistence type="predicted"/>
<evidence type="ECO:0000256" key="1">
    <source>
        <dbReference type="SAM" id="MobiDB-lite"/>
    </source>
</evidence>